<keyword evidence="8 13" id="KW-0560">Oxidoreductase</keyword>
<comment type="subcellular location">
    <subcellularLocation>
        <location evidence="1">Cytoplasm</location>
    </subcellularLocation>
</comment>
<evidence type="ECO:0000313" key="16">
    <source>
        <dbReference type="EMBL" id="GJE02686.1"/>
    </source>
</evidence>
<dbReference type="Proteomes" id="UP001055153">
    <property type="component" value="Unassembled WGS sequence"/>
</dbReference>
<name>A0ABQ4SK43_9HYPH</name>
<dbReference type="EC" id="1.8.1.4" evidence="3 13"/>
<comment type="caution">
    <text evidence="16">The sequence shown here is derived from an EMBL/GenBank/DDBJ whole genome shotgun (WGS) entry which is preliminary data.</text>
</comment>
<dbReference type="PANTHER" id="PTHR22912:SF217">
    <property type="entry name" value="DIHYDROLIPOYL DEHYDROGENASE"/>
    <property type="match status" value="1"/>
</dbReference>
<dbReference type="InterPro" id="IPR050151">
    <property type="entry name" value="Class-I_Pyr_Nuc-Dis_Oxidored"/>
</dbReference>
<dbReference type="InterPro" id="IPR004099">
    <property type="entry name" value="Pyr_nucl-diS_OxRdtase_dimer"/>
</dbReference>
<keyword evidence="7 13" id="KW-0274">FAD</keyword>
<sequence length="478" mass="50642">MSDPYDVLIIGAGPGGYVTAIRAAQLGFRTAVVDREHLGGICLNWGCIPTKALLRSAEIFHYLQHAKEYGLSAEGVSFDTAAIVKRSRGVSGRLNGGVGMLLKKNKVDVIWGEARIEAAPKGTTPGRVAVAQTTRAEAPKGAKGPGAYAAKHIIVATGARPRVIPGIEPDKRQIWTYYEAMVPETMPKSLLVMGSGAIGIEFASFYRTMGAEVTVVELLPQILPVEDAEIAALARKRFEKQGIRILTGAKVTTVAKGQDGVTATVEADGKAQTITAEKLISAVGVVGNIENLGLEALGVTIERGLVATDGLGRTAVPGIYAIGDVAGPPMLAHKAEHEGVLCIETIKGLPTHPMDKGKIPGCTYCQPQIASVGLTEAKAKEQGFDVRVGRFPFMGNGKAIALGEPDGLIKTVFDRKTGQLLGAHMVGAEVTELIQGYVVAMQLETTEEDLMHTVFPHPTLSEMMHESVLDAYGRVIHV</sequence>
<evidence type="ECO:0000256" key="13">
    <source>
        <dbReference type="RuleBase" id="RU003692"/>
    </source>
</evidence>
<reference evidence="16" key="2">
    <citation type="submission" date="2021-08" db="EMBL/GenBank/DDBJ databases">
        <authorList>
            <person name="Tani A."/>
            <person name="Ola A."/>
            <person name="Ogura Y."/>
            <person name="Katsura K."/>
            <person name="Hayashi T."/>
        </authorList>
    </citation>
    <scope>NUCLEOTIDE SEQUENCE</scope>
    <source>
        <strain evidence="16">DSM 17168</strain>
    </source>
</reference>
<dbReference type="InterPro" id="IPR016156">
    <property type="entry name" value="FAD/NAD-linked_Rdtase_dimer_sf"/>
</dbReference>
<dbReference type="Gene3D" id="3.50.50.60">
    <property type="entry name" value="FAD/NAD(P)-binding domain"/>
    <property type="match status" value="2"/>
</dbReference>
<keyword evidence="6 13" id="KW-0285">Flavoprotein</keyword>
<feature type="domain" description="FAD/NAD(P)-binding" evidence="15">
    <location>
        <begin position="5"/>
        <end position="339"/>
    </location>
</feature>
<evidence type="ECO:0000256" key="7">
    <source>
        <dbReference type="ARBA" id="ARBA00022827"/>
    </source>
</evidence>
<evidence type="ECO:0000259" key="14">
    <source>
        <dbReference type="Pfam" id="PF02852"/>
    </source>
</evidence>
<dbReference type="Pfam" id="PF02852">
    <property type="entry name" value="Pyr_redox_dim"/>
    <property type="match status" value="1"/>
</dbReference>
<evidence type="ECO:0000256" key="9">
    <source>
        <dbReference type="ARBA" id="ARBA00023027"/>
    </source>
</evidence>
<accession>A0ABQ4SK43</accession>
<comment type="miscellaneous">
    <text evidence="13">The active site is a redox-active disulfide bond.</text>
</comment>
<evidence type="ECO:0000256" key="3">
    <source>
        <dbReference type="ARBA" id="ARBA00012608"/>
    </source>
</evidence>
<dbReference type="InterPro" id="IPR023753">
    <property type="entry name" value="FAD/NAD-binding_dom"/>
</dbReference>
<reference evidence="16" key="1">
    <citation type="journal article" date="2021" name="Front. Microbiol.">
        <title>Comprehensive Comparative Genomics and Phenotyping of Methylobacterium Species.</title>
        <authorList>
            <person name="Alessa O."/>
            <person name="Ogura Y."/>
            <person name="Fujitani Y."/>
            <person name="Takami H."/>
            <person name="Hayashi T."/>
            <person name="Sahin N."/>
            <person name="Tani A."/>
        </authorList>
    </citation>
    <scope>NUCLEOTIDE SEQUENCE</scope>
    <source>
        <strain evidence="16">DSM 17168</strain>
    </source>
</reference>
<keyword evidence="11 13" id="KW-0676">Redox-active center</keyword>
<evidence type="ECO:0000313" key="17">
    <source>
        <dbReference type="Proteomes" id="UP001055153"/>
    </source>
</evidence>
<dbReference type="EMBL" id="BPQQ01000058">
    <property type="protein sequence ID" value="GJE02686.1"/>
    <property type="molecule type" value="Genomic_DNA"/>
</dbReference>
<evidence type="ECO:0000259" key="15">
    <source>
        <dbReference type="Pfam" id="PF07992"/>
    </source>
</evidence>
<proteinExistence type="inferred from homology"/>
<gene>
    <name evidence="16" type="primary">lpdC_1</name>
    <name evidence="16" type="ORF">GMJLKIPL_4635</name>
</gene>
<organism evidence="16 17">
    <name type="scientific">Methylobacterium isbiliense</name>
    <dbReference type="NCBI Taxonomy" id="315478"/>
    <lineage>
        <taxon>Bacteria</taxon>
        <taxon>Pseudomonadati</taxon>
        <taxon>Pseudomonadota</taxon>
        <taxon>Alphaproteobacteria</taxon>
        <taxon>Hyphomicrobiales</taxon>
        <taxon>Methylobacteriaceae</taxon>
        <taxon>Methylobacterium</taxon>
    </lineage>
</organism>
<dbReference type="Gene3D" id="3.30.390.30">
    <property type="match status" value="1"/>
</dbReference>
<evidence type="ECO:0000256" key="5">
    <source>
        <dbReference type="ARBA" id="ARBA00022490"/>
    </source>
</evidence>
<dbReference type="PROSITE" id="PS00076">
    <property type="entry name" value="PYRIDINE_REDOX_1"/>
    <property type="match status" value="1"/>
</dbReference>
<evidence type="ECO:0000256" key="1">
    <source>
        <dbReference type="ARBA" id="ARBA00004496"/>
    </source>
</evidence>
<keyword evidence="5" id="KW-0963">Cytoplasm</keyword>
<dbReference type="InterPro" id="IPR001100">
    <property type="entry name" value="Pyr_nuc-diS_OxRdtase"/>
</dbReference>
<dbReference type="InterPro" id="IPR006258">
    <property type="entry name" value="Lipoamide_DH"/>
</dbReference>
<dbReference type="PIRSF" id="PIRSF000350">
    <property type="entry name" value="Mercury_reductase_MerA"/>
    <property type="match status" value="1"/>
</dbReference>
<dbReference type="NCBIfam" id="TIGR01350">
    <property type="entry name" value="lipoamide_DH"/>
    <property type="match status" value="1"/>
</dbReference>
<evidence type="ECO:0000256" key="12">
    <source>
        <dbReference type="ARBA" id="ARBA00049187"/>
    </source>
</evidence>
<dbReference type="PANTHER" id="PTHR22912">
    <property type="entry name" value="DISULFIDE OXIDOREDUCTASE"/>
    <property type="match status" value="1"/>
</dbReference>
<dbReference type="RefSeq" id="WP_238239575.1">
    <property type="nucleotide sequence ID" value="NZ_BPQQ01000058.1"/>
</dbReference>
<evidence type="ECO:0000256" key="8">
    <source>
        <dbReference type="ARBA" id="ARBA00023002"/>
    </source>
</evidence>
<keyword evidence="10" id="KW-1015">Disulfide bond</keyword>
<dbReference type="SUPFAM" id="SSF55424">
    <property type="entry name" value="FAD/NAD-linked reductases, dimerisation (C-terminal) domain"/>
    <property type="match status" value="1"/>
</dbReference>
<evidence type="ECO:0000256" key="6">
    <source>
        <dbReference type="ARBA" id="ARBA00022630"/>
    </source>
</evidence>
<evidence type="ECO:0000256" key="2">
    <source>
        <dbReference type="ARBA" id="ARBA00007532"/>
    </source>
</evidence>
<protein>
    <recommendedName>
        <fullName evidence="4 13">Dihydrolipoyl dehydrogenase</fullName>
        <ecNumber evidence="3 13">1.8.1.4</ecNumber>
    </recommendedName>
</protein>
<comment type="cofactor">
    <cofactor evidence="13">
        <name>FAD</name>
        <dbReference type="ChEBI" id="CHEBI:57692"/>
    </cofactor>
    <text evidence="13">Binds 1 FAD per subunit.</text>
</comment>
<comment type="catalytic activity">
    <reaction evidence="12 13">
        <text>N(6)-[(R)-dihydrolipoyl]-L-lysyl-[protein] + NAD(+) = N(6)-[(R)-lipoyl]-L-lysyl-[protein] + NADH + H(+)</text>
        <dbReference type="Rhea" id="RHEA:15045"/>
        <dbReference type="Rhea" id="RHEA-COMP:10474"/>
        <dbReference type="Rhea" id="RHEA-COMP:10475"/>
        <dbReference type="ChEBI" id="CHEBI:15378"/>
        <dbReference type="ChEBI" id="CHEBI:57540"/>
        <dbReference type="ChEBI" id="CHEBI:57945"/>
        <dbReference type="ChEBI" id="CHEBI:83099"/>
        <dbReference type="ChEBI" id="CHEBI:83100"/>
        <dbReference type="EC" id="1.8.1.4"/>
    </reaction>
</comment>
<feature type="domain" description="Pyridine nucleotide-disulphide oxidoreductase dimerisation" evidence="14">
    <location>
        <begin position="359"/>
        <end position="467"/>
    </location>
</feature>
<dbReference type="InterPro" id="IPR036188">
    <property type="entry name" value="FAD/NAD-bd_sf"/>
</dbReference>
<keyword evidence="17" id="KW-1185">Reference proteome</keyword>
<dbReference type="Pfam" id="PF07992">
    <property type="entry name" value="Pyr_redox_2"/>
    <property type="match status" value="1"/>
</dbReference>
<keyword evidence="9 13" id="KW-0520">NAD</keyword>
<dbReference type="SUPFAM" id="SSF51905">
    <property type="entry name" value="FAD/NAD(P)-binding domain"/>
    <property type="match status" value="1"/>
</dbReference>
<evidence type="ECO:0000256" key="11">
    <source>
        <dbReference type="ARBA" id="ARBA00023284"/>
    </source>
</evidence>
<evidence type="ECO:0000256" key="10">
    <source>
        <dbReference type="ARBA" id="ARBA00023157"/>
    </source>
</evidence>
<dbReference type="PRINTS" id="PR00368">
    <property type="entry name" value="FADPNR"/>
</dbReference>
<dbReference type="InterPro" id="IPR012999">
    <property type="entry name" value="Pyr_OxRdtase_I_AS"/>
</dbReference>
<comment type="similarity">
    <text evidence="2 13">Belongs to the class-I pyridine nucleotide-disulfide oxidoreductase family.</text>
</comment>
<dbReference type="PRINTS" id="PR00411">
    <property type="entry name" value="PNDRDTASEI"/>
</dbReference>
<evidence type="ECO:0000256" key="4">
    <source>
        <dbReference type="ARBA" id="ARBA00016961"/>
    </source>
</evidence>